<keyword evidence="1" id="KW-1133">Transmembrane helix</keyword>
<sequence>MQELVTKADLKTVLNAQTLKVSILVGMSFGALLVALMAVIRTSA</sequence>
<evidence type="ECO:0000313" key="3">
    <source>
        <dbReference type="Proteomes" id="UP000199064"/>
    </source>
</evidence>
<dbReference type="AlphaFoldDB" id="A0A1H4K9D1"/>
<reference evidence="3" key="1">
    <citation type="submission" date="2016-10" db="EMBL/GenBank/DDBJ databases">
        <authorList>
            <person name="Varghese N."/>
            <person name="Submissions S."/>
        </authorList>
    </citation>
    <scope>NUCLEOTIDE SEQUENCE [LARGE SCALE GENOMIC DNA]</scope>
    <source>
        <strain evidence="3">ES.061</strain>
    </source>
</reference>
<accession>A0A1H4K9D1</accession>
<keyword evidence="1" id="KW-0812">Transmembrane</keyword>
<evidence type="ECO:0000313" key="2">
    <source>
        <dbReference type="EMBL" id="SEB54648.1"/>
    </source>
</evidence>
<gene>
    <name evidence="2" type="ORF">SAMN05216452_2037</name>
</gene>
<name>A0A1H4K9D1_9HYPH</name>
<dbReference type="EMBL" id="FNSL01000001">
    <property type="protein sequence ID" value="SEB54648.1"/>
    <property type="molecule type" value="Genomic_DNA"/>
</dbReference>
<organism evidence="2 3">
    <name type="scientific">Nitratireductor aquibiodomus</name>
    <dbReference type="NCBI Taxonomy" id="204799"/>
    <lineage>
        <taxon>Bacteria</taxon>
        <taxon>Pseudomonadati</taxon>
        <taxon>Pseudomonadota</taxon>
        <taxon>Alphaproteobacteria</taxon>
        <taxon>Hyphomicrobiales</taxon>
        <taxon>Phyllobacteriaceae</taxon>
        <taxon>Nitratireductor</taxon>
    </lineage>
</organism>
<evidence type="ECO:0000256" key="1">
    <source>
        <dbReference type="SAM" id="Phobius"/>
    </source>
</evidence>
<feature type="transmembrane region" description="Helical" evidence="1">
    <location>
        <begin position="21"/>
        <end position="40"/>
    </location>
</feature>
<proteinExistence type="predicted"/>
<dbReference type="Proteomes" id="UP000199064">
    <property type="component" value="Unassembled WGS sequence"/>
</dbReference>
<protein>
    <submittedName>
        <fullName evidence="2">Uncharacterized protein</fullName>
    </submittedName>
</protein>
<keyword evidence="1" id="KW-0472">Membrane</keyword>
<keyword evidence="3" id="KW-1185">Reference proteome</keyword>